<evidence type="ECO:0000256" key="3">
    <source>
        <dbReference type="ARBA" id="ARBA00023027"/>
    </source>
</evidence>
<dbReference type="SUPFAM" id="SSF52467">
    <property type="entry name" value="DHS-like NAD/FAD-binding domain"/>
    <property type="match status" value="1"/>
</dbReference>
<dbReference type="InterPro" id="IPR026590">
    <property type="entry name" value="Ssirtuin_cat_dom"/>
</dbReference>
<dbReference type="RefSeq" id="WP_136574702.1">
    <property type="nucleotide sequence ID" value="NZ_STFG01000026.1"/>
</dbReference>
<dbReference type="InterPro" id="IPR003000">
    <property type="entry name" value="Sirtuin"/>
</dbReference>
<feature type="active site" description="Proton acceptor" evidence="4">
    <location>
        <position position="136"/>
    </location>
</feature>
<comment type="caution">
    <text evidence="6">The sequence shown here is derived from an EMBL/GenBank/DDBJ whole genome shotgun (WGS) entry which is preliminary data.</text>
</comment>
<keyword evidence="3" id="KW-0520">NAD</keyword>
<evidence type="ECO:0000313" key="6">
    <source>
        <dbReference type="EMBL" id="THT97720.1"/>
    </source>
</evidence>
<dbReference type="Proteomes" id="UP000308917">
    <property type="component" value="Unassembled WGS sequence"/>
</dbReference>
<feature type="binding site" evidence="4">
    <location>
        <position position="179"/>
    </location>
    <ligand>
        <name>Zn(2+)</name>
        <dbReference type="ChEBI" id="CHEBI:29105"/>
    </ligand>
</feature>
<dbReference type="InterPro" id="IPR050134">
    <property type="entry name" value="NAD-dep_sirtuin_deacylases"/>
</dbReference>
<gene>
    <name evidence="6" type="ORF">E9531_15600</name>
</gene>
<keyword evidence="7" id="KW-1185">Reference proteome</keyword>
<dbReference type="AlphaFoldDB" id="A0A4S8ETY4"/>
<dbReference type="EMBL" id="STFG01000026">
    <property type="protein sequence ID" value="THT97720.1"/>
    <property type="molecule type" value="Genomic_DNA"/>
</dbReference>
<evidence type="ECO:0000259" key="5">
    <source>
        <dbReference type="PROSITE" id="PS50305"/>
    </source>
</evidence>
<keyword evidence="4" id="KW-0479">Metal-binding</keyword>
<dbReference type="InterPro" id="IPR026591">
    <property type="entry name" value="Sirtuin_cat_small_dom_sf"/>
</dbReference>
<keyword evidence="2" id="KW-0808">Transferase</keyword>
<dbReference type="GO" id="GO:0046872">
    <property type="term" value="F:metal ion binding"/>
    <property type="evidence" value="ECO:0007669"/>
    <property type="project" value="UniProtKB-KW"/>
</dbReference>
<dbReference type="GO" id="GO:0070403">
    <property type="term" value="F:NAD+ binding"/>
    <property type="evidence" value="ECO:0007669"/>
    <property type="project" value="InterPro"/>
</dbReference>
<proteinExistence type="predicted"/>
<dbReference type="PROSITE" id="PS50305">
    <property type="entry name" value="SIRTUIN"/>
    <property type="match status" value="1"/>
</dbReference>
<name>A0A4S8ETY4_9BURK</name>
<organism evidence="6 7">
    <name type="scientific">Lampropedia puyangensis</name>
    <dbReference type="NCBI Taxonomy" id="1330072"/>
    <lineage>
        <taxon>Bacteria</taxon>
        <taxon>Pseudomonadati</taxon>
        <taxon>Pseudomonadota</taxon>
        <taxon>Betaproteobacteria</taxon>
        <taxon>Burkholderiales</taxon>
        <taxon>Comamonadaceae</taxon>
        <taxon>Lampropedia</taxon>
    </lineage>
</organism>
<dbReference type="Gene3D" id="3.40.50.1220">
    <property type="entry name" value="TPP-binding domain"/>
    <property type="match status" value="1"/>
</dbReference>
<dbReference type="Pfam" id="PF02146">
    <property type="entry name" value="SIR2"/>
    <property type="match status" value="1"/>
</dbReference>
<accession>A0A4S8ETY4</accession>
<dbReference type="InterPro" id="IPR029035">
    <property type="entry name" value="DHS-like_NAD/FAD-binding_dom"/>
</dbReference>
<dbReference type="PANTHER" id="PTHR11085">
    <property type="entry name" value="NAD-DEPENDENT PROTEIN DEACYLASE SIRTUIN-5, MITOCHONDRIAL-RELATED"/>
    <property type="match status" value="1"/>
</dbReference>
<protein>
    <recommendedName>
        <fullName evidence="1">protein acetyllysine N-acetyltransferase</fullName>
        <ecNumber evidence="1">2.3.1.286</ecNumber>
    </recommendedName>
</protein>
<dbReference type="CDD" id="cd00296">
    <property type="entry name" value="SIR2"/>
    <property type="match status" value="1"/>
</dbReference>
<dbReference type="Gene3D" id="3.30.1600.10">
    <property type="entry name" value="SIR2/SIRT2 'Small Domain"/>
    <property type="match status" value="1"/>
</dbReference>
<evidence type="ECO:0000256" key="4">
    <source>
        <dbReference type="PROSITE-ProRule" id="PRU00236"/>
    </source>
</evidence>
<evidence type="ECO:0000256" key="2">
    <source>
        <dbReference type="ARBA" id="ARBA00022679"/>
    </source>
</evidence>
<dbReference type="OrthoDB" id="9800582at2"/>
<feature type="binding site" evidence="4">
    <location>
        <position position="176"/>
    </location>
    <ligand>
        <name>Zn(2+)</name>
        <dbReference type="ChEBI" id="CHEBI:29105"/>
    </ligand>
</feature>
<evidence type="ECO:0000313" key="7">
    <source>
        <dbReference type="Proteomes" id="UP000308917"/>
    </source>
</evidence>
<feature type="binding site" evidence="4">
    <location>
        <position position="148"/>
    </location>
    <ligand>
        <name>Zn(2+)</name>
        <dbReference type="ChEBI" id="CHEBI:29105"/>
    </ligand>
</feature>
<evidence type="ECO:0000256" key="1">
    <source>
        <dbReference type="ARBA" id="ARBA00012928"/>
    </source>
</evidence>
<dbReference type="PANTHER" id="PTHR11085:SF10">
    <property type="entry name" value="NAD-DEPENDENT PROTEIN DEACYLASE SIRTUIN-5, MITOCHONDRIAL-RELATED"/>
    <property type="match status" value="1"/>
</dbReference>
<feature type="domain" description="Deacetylase sirtuin-type" evidence="5">
    <location>
        <begin position="4"/>
        <end position="282"/>
    </location>
</feature>
<dbReference type="EC" id="2.3.1.286" evidence="1"/>
<sequence>MDKDALIKTRIQQAAALVSQADAIVIAAGAGIGVDSGMPDFRSENGFWKTYPALAQGRMSFQDIAAPQNFDAKPALAWGFYGHRLNMYRKLQPHTGFDILKKWCDAATHGGFVHTSNVDGHFQKAGFSESQVFECHGSIHRLQCQRPCKDELWSAEDLKPEVDMQQCLLLNGLPQCPNCGGIARPNILMFNDWSWNGSHSRAQRKNLLDWIVKVQAPLVIEVGAGTAVPAVRSFSKRMVEAGSQLIRINLNEPNMESGDSIEIVWPARRALEAIDAVMLRGS</sequence>
<keyword evidence="4" id="KW-0862">Zinc</keyword>
<reference evidence="6 7" key="1">
    <citation type="journal article" date="2015" name="Antonie Van Leeuwenhoek">
        <title>Lampropedia puyangensis sp. nov., isolated from symptomatic bark of Populus ? euramericana canker and emended description of Lampropedia hyalina (Ehrenberg 1832) Lee et al. 2004.</title>
        <authorList>
            <person name="Li Y."/>
            <person name="Wang T."/>
            <person name="Piao C.G."/>
            <person name="Wang L.F."/>
            <person name="Tian G.Z."/>
            <person name="Zhu T.H."/>
            <person name="Guo M.W."/>
        </authorList>
    </citation>
    <scope>NUCLEOTIDE SEQUENCE [LARGE SCALE GENOMIC DNA]</scope>
    <source>
        <strain evidence="6 7">2-bin</strain>
    </source>
</reference>
<dbReference type="GO" id="GO:0017136">
    <property type="term" value="F:histone deacetylase activity, NAD-dependent"/>
    <property type="evidence" value="ECO:0007669"/>
    <property type="project" value="TreeGrafter"/>
</dbReference>
<feature type="binding site" evidence="4">
    <location>
        <position position="144"/>
    </location>
    <ligand>
        <name>Zn(2+)</name>
        <dbReference type="ChEBI" id="CHEBI:29105"/>
    </ligand>
</feature>